<evidence type="ECO:0000256" key="1">
    <source>
        <dbReference type="SAM" id="MobiDB-lite"/>
    </source>
</evidence>
<feature type="region of interest" description="Disordered" evidence="1">
    <location>
        <begin position="380"/>
        <end position="409"/>
    </location>
</feature>
<dbReference type="Proteomes" id="UP000791440">
    <property type="component" value="Unassembled WGS sequence"/>
</dbReference>
<evidence type="ECO:0000313" key="3">
    <source>
        <dbReference type="EMBL" id="KAG6440946.1"/>
    </source>
</evidence>
<feature type="region of interest" description="Disordered" evidence="1">
    <location>
        <begin position="951"/>
        <end position="980"/>
    </location>
</feature>
<dbReference type="AlphaFoldDB" id="A0A922CCE4"/>
<reference evidence="3" key="1">
    <citation type="journal article" date="2016" name="Insect Biochem. Mol. Biol.">
        <title>Multifaceted biological insights from a draft genome sequence of the tobacco hornworm moth, Manduca sexta.</title>
        <authorList>
            <person name="Kanost M.R."/>
            <person name="Arrese E.L."/>
            <person name="Cao X."/>
            <person name="Chen Y.R."/>
            <person name="Chellapilla S."/>
            <person name="Goldsmith M.R."/>
            <person name="Grosse-Wilde E."/>
            <person name="Heckel D.G."/>
            <person name="Herndon N."/>
            <person name="Jiang H."/>
            <person name="Papanicolaou A."/>
            <person name="Qu J."/>
            <person name="Soulages J.L."/>
            <person name="Vogel H."/>
            <person name="Walters J."/>
            <person name="Waterhouse R.M."/>
            <person name="Ahn S.J."/>
            <person name="Almeida F.C."/>
            <person name="An C."/>
            <person name="Aqrawi P."/>
            <person name="Bretschneider A."/>
            <person name="Bryant W.B."/>
            <person name="Bucks S."/>
            <person name="Chao H."/>
            <person name="Chevignon G."/>
            <person name="Christen J.M."/>
            <person name="Clarke D.F."/>
            <person name="Dittmer N.T."/>
            <person name="Ferguson L.C.F."/>
            <person name="Garavelou S."/>
            <person name="Gordon K.H.J."/>
            <person name="Gunaratna R.T."/>
            <person name="Han Y."/>
            <person name="Hauser F."/>
            <person name="He Y."/>
            <person name="Heidel-Fischer H."/>
            <person name="Hirsh A."/>
            <person name="Hu Y."/>
            <person name="Jiang H."/>
            <person name="Kalra D."/>
            <person name="Klinner C."/>
            <person name="Konig C."/>
            <person name="Kovar C."/>
            <person name="Kroll A.R."/>
            <person name="Kuwar S.S."/>
            <person name="Lee S.L."/>
            <person name="Lehman R."/>
            <person name="Li K."/>
            <person name="Li Z."/>
            <person name="Liang H."/>
            <person name="Lovelace S."/>
            <person name="Lu Z."/>
            <person name="Mansfield J.H."/>
            <person name="McCulloch K.J."/>
            <person name="Mathew T."/>
            <person name="Morton B."/>
            <person name="Muzny D.M."/>
            <person name="Neunemann D."/>
            <person name="Ongeri F."/>
            <person name="Pauchet Y."/>
            <person name="Pu L.L."/>
            <person name="Pyrousis I."/>
            <person name="Rao X.J."/>
            <person name="Redding A."/>
            <person name="Roesel C."/>
            <person name="Sanchez-Gracia A."/>
            <person name="Schaack S."/>
            <person name="Shukla A."/>
            <person name="Tetreau G."/>
            <person name="Wang Y."/>
            <person name="Xiong G.H."/>
            <person name="Traut W."/>
            <person name="Walsh T.K."/>
            <person name="Worley K.C."/>
            <person name="Wu D."/>
            <person name="Wu W."/>
            <person name="Wu Y.Q."/>
            <person name="Zhang X."/>
            <person name="Zou Z."/>
            <person name="Zucker H."/>
            <person name="Briscoe A.D."/>
            <person name="Burmester T."/>
            <person name="Clem R.J."/>
            <person name="Feyereisen R."/>
            <person name="Grimmelikhuijzen C.J.P."/>
            <person name="Hamodrakas S.J."/>
            <person name="Hansson B.S."/>
            <person name="Huguet E."/>
            <person name="Jermiin L.S."/>
            <person name="Lan Q."/>
            <person name="Lehman H.K."/>
            <person name="Lorenzen M."/>
            <person name="Merzendorfer H."/>
            <person name="Michalopoulos I."/>
            <person name="Morton D.B."/>
            <person name="Muthukrishnan S."/>
            <person name="Oakeshott J.G."/>
            <person name="Palmer W."/>
            <person name="Park Y."/>
            <person name="Passarelli A.L."/>
            <person name="Rozas J."/>
            <person name="Schwartz L.M."/>
            <person name="Smith W."/>
            <person name="Southgate A."/>
            <person name="Vilcinskas A."/>
            <person name="Vogt R."/>
            <person name="Wang P."/>
            <person name="Werren J."/>
            <person name="Yu X.Q."/>
            <person name="Zhou J.J."/>
            <person name="Brown S.J."/>
            <person name="Scherer S.E."/>
            <person name="Richards S."/>
            <person name="Blissard G.W."/>
        </authorList>
    </citation>
    <scope>NUCLEOTIDE SEQUENCE</scope>
</reference>
<feature type="region of interest" description="Disordered" evidence="1">
    <location>
        <begin position="75"/>
        <end position="120"/>
    </location>
</feature>
<feature type="region of interest" description="Disordered" evidence="1">
    <location>
        <begin position="996"/>
        <end position="1057"/>
    </location>
</feature>
<accession>A0A922CCE4</accession>
<feature type="compositionally biased region" description="Basic and acidic residues" evidence="1">
    <location>
        <begin position="1096"/>
        <end position="1106"/>
    </location>
</feature>
<feature type="compositionally biased region" description="Basic residues" evidence="1">
    <location>
        <begin position="1001"/>
        <end position="1010"/>
    </location>
</feature>
<keyword evidence="4" id="KW-1185">Reference proteome</keyword>
<proteinExistence type="predicted"/>
<dbReference type="OrthoDB" id="6930947at2759"/>
<name>A0A922CCE4_MANSE</name>
<keyword evidence="2" id="KW-0732">Signal</keyword>
<feature type="region of interest" description="Disordered" evidence="1">
    <location>
        <begin position="1075"/>
        <end position="1106"/>
    </location>
</feature>
<gene>
    <name evidence="3" type="ORF">O3G_MSEX001605</name>
</gene>
<feature type="chain" id="PRO_5036880996" evidence="2">
    <location>
        <begin position="23"/>
        <end position="1106"/>
    </location>
</feature>
<reference evidence="3" key="2">
    <citation type="submission" date="2020-12" db="EMBL/GenBank/DDBJ databases">
        <authorList>
            <person name="Kanost M."/>
        </authorList>
    </citation>
    <scope>NUCLEOTIDE SEQUENCE</scope>
</reference>
<feature type="compositionally biased region" description="Polar residues" evidence="1">
    <location>
        <begin position="163"/>
        <end position="192"/>
    </location>
</feature>
<comment type="caution">
    <text evidence="3">The sequence shown here is derived from an EMBL/GenBank/DDBJ whole genome shotgun (WGS) entry which is preliminary data.</text>
</comment>
<feature type="compositionally biased region" description="Basic residues" evidence="1">
    <location>
        <begin position="1043"/>
        <end position="1057"/>
    </location>
</feature>
<evidence type="ECO:0000256" key="2">
    <source>
        <dbReference type="SAM" id="SignalP"/>
    </source>
</evidence>
<feature type="signal peptide" evidence="2">
    <location>
        <begin position="1"/>
        <end position="22"/>
    </location>
</feature>
<organism evidence="3 4">
    <name type="scientific">Manduca sexta</name>
    <name type="common">Tobacco hawkmoth</name>
    <name type="synonym">Tobacco hornworm</name>
    <dbReference type="NCBI Taxonomy" id="7130"/>
    <lineage>
        <taxon>Eukaryota</taxon>
        <taxon>Metazoa</taxon>
        <taxon>Ecdysozoa</taxon>
        <taxon>Arthropoda</taxon>
        <taxon>Hexapoda</taxon>
        <taxon>Insecta</taxon>
        <taxon>Pterygota</taxon>
        <taxon>Neoptera</taxon>
        <taxon>Endopterygota</taxon>
        <taxon>Lepidoptera</taxon>
        <taxon>Glossata</taxon>
        <taxon>Ditrysia</taxon>
        <taxon>Bombycoidea</taxon>
        <taxon>Sphingidae</taxon>
        <taxon>Sphinginae</taxon>
        <taxon>Sphingini</taxon>
        <taxon>Manduca</taxon>
    </lineage>
</organism>
<sequence>MKAVLRNIRILVIILLIDNTRCQDGMNNGDVMRYQQIASNDGQIETITSYSTNIIQRDPSSQSISSVSVQYRMSDDNNDEFNRADRGRTRKVYHIKNPFQQDDTQKTESTVSENQDSGSAASNQYAAMQYSLPPEDFLQQMRAESQYYQQQQQLSTPPPNLGYTATPQPQYQYSTISAPSYDNTNQQSNQIQMEPKTSHSQAYLSNTNYQFNANAFSSDNSQSTPSPVTPFLSTSLPNSQFVGTPSNNYVSSSSPIFLSSSPNLQQYVSSPLSPIQVSSPTYGNRVSSTIGSNSINYDNDSSKKMLIDHYDNSANGVRYPANMQQYQNDYLSSTSAPLSSPYSDPIRESWQNTMNAGINALSKSLQEVSLSQYQNYAYNNNQQDTRPDSTLDSAGSDTHRIGSLSPANGAYVNYAQPDYQTLNNMKSRQRELQQESPQQELYSNGDYGWKLTGKKPLISPENYPANYPKYPGINSQSDGGAISQMNFNLDTGKSYNYDQNIKPVSENFEAQEFAKAAAKAQENMKQQQLYGNSYPNNFMNNNQYSQNSNANVYENNDKQKNKYASGLSFNSYSYSTPQPDLITASPYYYGNSNDNSGDNKVKQPFDHAKALKNIVPIDVSNVVQNNEAQLKALAGLDSNNRFNQGKDQSDQNMKQYYNRPIADTYYKDKNTLYGFNLKTKPDDFLAAENFKQLESNGAYFAKQQQSQDANNLNPMGFPASSQTVTYTPQITSSYPDSVQSVVNFQQQGPSRPQNQITSDIASLLKLNDLPFRITQGLPNDIFKVQNGNFDQTVLPTPLPMRINQNLGSHQLDVTSNLLSKLMLNKQPSLSVNRPEIDGLSTINGYKIANPYNVDLKLFAEMLKGKPAIDESSMLSLKDQFKAPIKLDLSQLQLLLRNENNANLAPISDGLSALSSPYIDIYNNGRFPYQGVKYSRSQEEEESIIPIADATNSHPIGAVMDQDDTEGESDVGPESDTTAQADESFVANYDEDRSKKPLIIIHKNRDRHRHPNALLSGRHSYQRKYPVDEPYPLLRPPPPQSSRNRVHVKHDKYNRQRRVTKPKVFRILKSEAMYEADADTDSVDTSVPILLRPPPPDAKDKSDKVAA</sequence>
<protein>
    <submittedName>
        <fullName evidence="3">Uncharacterized protein</fullName>
    </submittedName>
</protein>
<evidence type="ECO:0000313" key="4">
    <source>
        <dbReference type="Proteomes" id="UP000791440"/>
    </source>
</evidence>
<feature type="region of interest" description="Disordered" evidence="1">
    <location>
        <begin position="145"/>
        <end position="198"/>
    </location>
</feature>
<feature type="compositionally biased region" description="Acidic residues" evidence="1">
    <location>
        <begin position="960"/>
        <end position="972"/>
    </location>
</feature>
<feature type="compositionally biased region" description="Polar residues" evidence="1">
    <location>
        <begin position="98"/>
        <end position="120"/>
    </location>
</feature>
<dbReference type="EMBL" id="JH668283">
    <property type="protein sequence ID" value="KAG6440946.1"/>
    <property type="molecule type" value="Genomic_DNA"/>
</dbReference>